<keyword evidence="5" id="KW-0460">Magnesium</keyword>
<dbReference type="OrthoDB" id="9802805at2"/>
<keyword evidence="4" id="KW-0378">Hydrolase</keyword>
<dbReference type="Pfam" id="PF00293">
    <property type="entry name" value="NUDIX"/>
    <property type="match status" value="1"/>
</dbReference>
<dbReference type="InterPro" id="IPR015797">
    <property type="entry name" value="NUDIX_hydrolase-like_dom_sf"/>
</dbReference>
<reference evidence="8 9" key="1">
    <citation type="submission" date="2016-10" db="EMBL/GenBank/DDBJ databases">
        <authorList>
            <person name="de Groot N.N."/>
        </authorList>
    </citation>
    <scope>NUCLEOTIDE SEQUENCE [LARGE SCALE GENOMIC DNA]</scope>
    <source>
        <strain evidence="8 9">DSM 20581</strain>
    </source>
</reference>
<dbReference type="Gene3D" id="3.90.79.10">
    <property type="entry name" value="Nucleoside Triphosphate Pyrophosphohydrolase"/>
    <property type="match status" value="1"/>
</dbReference>
<comment type="cofactor">
    <cofactor evidence="2">
        <name>Mg(2+)</name>
        <dbReference type="ChEBI" id="CHEBI:18420"/>
    </cofactor>
</comment>
<proteinExistence type="predicted"/>
<dbReference type="InterPro" id="IPR045121">
    <property type="entry name" value="CoAse"/>
</dbReference>
<evidence type="ECO:0000313" key="8">
    <source>
        <dbReference type="EMBL" id="SFQ21391.1"/>
    </source>
</evidence>
<dbReference type="RefSeq" id="WP_092480051.1">
    <property type="nucleotide sequence ID" value="NZ_FOXW01000003.1"/>
</dbReference>
<dbReference type="AlphaFoldDB" id="A0A1I5WP88"/>
<evidence type="ECO:0000256" key="6">
    <source>
        <dbReference type="ARBA" id="ARBA00023211"/>
    </source>
</evidence>
<dbReference type="EMBL" id="FOXW01000003">
    <property type="protein sequence ID" value="SFQ21391.1"/>
    <property type="molecule type" value="Genomic_DNA"/>
</dbReference>
<dbReference type="SUPFAM" id="SSF55811">
    <property type="entry name" value="Nudix"/>
    <property type="match status" value="1"/>
</dbReference>
<dbReference type="CDD" id="cd03426">
    <property type="entry name" value="NUDIX_CoAse_Nudt7"/>
    <property type="match status" value="1"/>
</dbReference>
<dbReference type="STRING" id="82801.SAMN04488506_0997"/>
<accession>A0A1I5WP88</accession>
<dbReference type="PANTHER" id="PTHR12992:SF11">
    <property type="entry name" value="MITOCHONDRIAL COENZYME A DIPHOSPHATASE NUDT8"/>
    <property type="match status" value="1"/>
</dbReference>
<evidence type="ECO:0000256" key="3">
    <source>
        <dbReference type="ARBA" id="ARBA00022723"/>
    </source>
</evidence>
<protein>
    <submittedName>
        <fullName evidence="8">NUDIX domain-containing protein</fullName>
    </submittedName>
</protein>
<evidence type="ECO:0000256" key="1">
    <source>
        <dbReference type="ARBA" id="ARBA00001936"/>
    </source>
</evidence>
<dbReference type="PANTHER" id="PTHR12992">
    <property type="entry name" value="NUDIX HYDROLASE"/>
    <property type="match status" value="1"/>
</dbReference>
<evidence type="ECO:0000256" key="4">
    <source>
        <dbReference type="ARBA" id="ARBA00022801"/>
    </source>
</evidence>
<evidence type="ECO:0000256" key="5">
    <source>
        <dbReference type="ARBA" id="ARBA00022842"/>
    </source>
</evidence>
<name>A0A1I5WP88_9LACT</name>
<dbReference type="GO" id="GO:0010945">
    <property type="term" value="F:coenzyme A diphosphatase activity"/>
    <property type="evidence" value="ECO:0007669"/>
    <property type="project" value="InterPro"/>
</dbReference>
<comment type="cofactor">
    <cofactor evidence="1">
        <name>Mn(2+)</name>
        <dbReference type="ChEBI" id="CHEBI:29035"/>
    </cofactor>
</comment>
<dbReference type="InterPro" id="IPR000086">
    <property type="entry name" value="NUDIX_hydrolase_dom"/>
</dbReference>
<dbReference type="Proteomes" id="UP000199136">
    <property type="component" value="Unassembled WGS sequence"/>
</dbReference>
<keyword evidence="9" id="KW-1185">Reference proteome</keyword>
<keyword evidence="6" id="KW-0464">Manganese</keyword>
<dbReference type="PROSITE" id="PS51462">
    <property type="entry name" value="NUDIX"/>
    <property type="match status" value="1"/>
</dbReference>
<evidence type="ECO:0000259" key="7">
    <source>
        <dbReference type="PROSITE" id="PS51462"/>
    </source>
</evidence>
<evidence type="ECO:0000256" key="2">
    <source>
        <dbReference type="ARBA" id="ARBA00001946"/>
    </source>
</evidence>
<organism evidence="8 9">
    <name type="scientific">Desemzia incerta</name>
    <dbReference type="NCBI Taxonomy" id="82801"/>
    <lineage>
        <taxon>Bacteria</taxon>
        <taxon>Bacillati</taxon>
        <taxon>Bacillota</taxon>
        <taxon>Bacilli</taxon>
        <taxon>Lactobacillales</taxon>
        <taxon>Carnobacteriaceae</taxon>
        <taxon>Desemzia</taxon>
    </lineage>
</organism>
<evidence type="ECO:0000313" key="9">
    <source>
        <dbReference type="Proteomes" id="UP000199136"/>
    </source>
</evidence>
<gene>
    <name evidence="8" type="ORF">SAMN04488506_0997</name>
</gene>
<dbReference type="GO" id="GO:0046872">
    <property type="term" value="F:metal ion binding"/>
    <property type="evidence" value="ECO:0007669"/>
    <property type="project" value="UniProtKB-KW"/>
</dbReference>
<feature type="domain" description="Nudix hydrolase" evidence="7">
    <location>
        <begin position="20"/>
        <end position="155"/>
    </location>
</feature>
<sequence>MIDNIETFFAQYQPKPLYVTKEYAVLIPIIEVDGIPHLLYEVRSQHISQPGDTSFPGGRVEPNETVKEAAIRETVEELQIPIESIHVIGEMDYIVQNNRVIHSVLAEIKGIDLLDIIWNEEVEEIYTVPIQYFIDNEPDHYTVLGMMKYPPDFPYDRIPNGKQYNFGKPKSTIPFYNLSDHYLWGFTASLTERLIHLIKENKLFANKKE</sequence>
<keyword evidence="3" id="KW-0479">Metal-binding</keyword>